<evidence type="ECO:0000256" key="7">
    <source>
        <dbReference type="SAM" id="MobiDB-lite"/>
    </source>
</evidence>
<comment type="similarity">
    <text evidence="1 6">Belongs to the universal ribosomal protein uL10 family.</text>
</comment>
<dbReference type="PANTHER" id="PTHR45699">
    <property type="entry name" value="60S ACIDIC RIBOSOMAL PROTEIN P0"/>
    <property type="match status" value="1"/>
</dbReference>
<dbReference type="GO" id="GO:0002181">
    <property type="term" value="P:cytoplasmic translation"/>
    <property type="evidence" value="ECO:0007669"/>
    <property type="project" value="TreeGrafter"/>
</dbReference>
<dbReference type="Gene3D" id="3.90.105.20">
    <property type="match status" value="1"/>
</dbReference>
<dbReference type="Pfam" id="PF00466">
    <property type="entry name" value="Ribosomal_L10"/>
    <property type="match status" value="1"/>
</dbReference>
<dbReference type="Gene3D" id="6.10.140.760">
    <property type="match status" value="1"/>
</dbReference>
<dbReference type="InterPro" id="IPR043164">
    <property type="entry name" value="Ribosomal_uL10-like_insert_sf"/>
</dbReference>
<feature type="compositionally biased region" description="Basic and acidic residues" evidence="7">
    <location>
        <begin position="318"/>
        <end position="331"/>
    </location>
</feature>
<dbReference type="Gene3D" id="3.30.70.1730">
    <property type="match status" value="1"/>
</dbReference>
<keyword evidence="4 6" id="KW-0689">Ribosomal protein</keyword>
<evidence type="ECO:0000256" key="2">
    <source>
        <dbReference type="ARBA" id="ARBA00022730"/>
    </source>
</evidence>
<reference evidence="11 12" key="1">
    <citation type="submission" date="2017-07" db="EMBL/GenBank/DDBJ databases">
        <title>Draft genome sequence of aerobic hyperthermophilic archaea, Pyrobaculum aerophilum YKB31 and YKB32.</title>
        <authorList>
            <person name="Mochizuki T."/>
            <person name="Berliner A.J."/>
            <person name="Yoshida-Takashima Y."/>
            <person name="Takaki Y."/>
            <person name="Nunoura T."/>
            <person name="Takai K."/>
        </authorList>
    </citation>
    <scope>NUCLEOTIDE SEQUENCE [LARGE SCALE GENOMIC DNA]</scope>
    <source>
        <strain evidence="9 12">YKB31</strain>
        <strain evidence="10 11">YKB32</strain>
    </source>
</reference>
<comment type="subunit">
    <text evidence="6">Part of the 50S ribosomal subunit. Forms part of the ribosomal stalk which helps the ribosome interact with GTP-bound translation factors. Forms a heptameric L10(L12)2(L12)2(L12)2 complex, where L10 forms an elongated spine to which the L12 dimers bind in a sequential fashion.</text>
</comment>
<dbReference type="InterPro" id="IPR001790">
    <property type="entry name" value="Ribosomal_uL10"/>
</dbReference>
<sequence>MLAIGKRRYVRTRQYPARKVKIVSEATELLQKYPYVFLFDLHGLSSRILHEYRYRLRRYGVIKIIKPTLFKIAFTKVYGGIPAEIAEKVRGEVGFFFTSFNPAEVIKIVAENSVRRAAQPGDKAPFDIVVPAGPTNASPGPIISKFGKLKIPTRVQEGKIWIAKDTVVAKAGQEITPEMAEILRVVGIEPIFEQLRLLGVIWRGQKFVDISELIIDVNKYKELFETASVYARNLALNIVYPTREVLQAVIPAAHMRAVALAAKLGVVTRETLPALLSRAVAEANALAAVVAAKAPDLGISVSLPQIAAQQQTPQPTEAPKEEAHEEKKEGPSEEEIAGSLASLF</sequence>
<dbReference type="HAMAP" id="MF_00280">
    <property type="entry name" value="Ribosomal_uL10_arch"/>
    <property type="match status" value="1"/>
</dbReference>
<evidence type="ECO:0000259" key="8">
    <source>
        <dbReference type="Pfam" id="PF17777"/>
    </source>
</evidence>
<evidence type="ECO:0000313" key="11">
    <source>
        <dbReference type="Proteomes" id="UP000256877"/>
    </source>
</evidence>
<evidence type="ECO:0000256" key="4">
    <source>
        <dbReference type="ARBA" id="ARBA00022980"/>
    </source>
</evidence>
<name>A0A371QUM3_9CREN</name>
<keyword evidence="5 6" id="KW-0687">Ribonucleoprotein</keyword>
<feature type="region of interest" description="Disordered" evidence="7">
    <location>
        <begin position="307"/>
        <end position="344"/>
    </location>
</feature>
<dbReference type="GO" id="GO:0070180">
    <property type="term" value="F:large ribosomal subunit rRNA binding"/>
    <property type="evidence" value="ECO:0007669"/>
    <property type="project" value="UniProtKB-UniRule"/>
</dbReference>
<evidence type="ECO:0000256" key="3">
    <source>
        <dbReference type="ARBA" id="ARBA00022884"/>
    </source>
</evidence>
<evidence type="ECO:0000256" key="6">
    <source>
        <dbReference type="HAMAP-Rule" id="MF_00280"/>
    </source>
</evidence>
<feature type="compositionally biased region" description="Low complexity" evidence="7">
    <location>
        <begin position="307"/>
        <end position="317"/>
    </location>
</feature>
<protein>
    <recommendedName>
        <fullName evidence="6">Large ribosomal subunit protein uL10</fullName>
    </recommendedName>
    <alternativeName>
        <fullName evidence="6">Acidic ribosomal protein P0 homolog</fullName>
    </alternativeName>
</protein>
<feature type="domain" description="Large ribosomal subunit protein uL10-like insertion" evidence="8">
    <location>
        <begin position="118"/>
        <end position="188"/>
    </location>
</feature>
<dbReference type="InterPro" id="IPR043141">
    <property type="entry name" value="Ribosomal_uL10-like_sf"/>
</dbReference>
<dbReference type="SUPFAM" id="SSF160369">
    <property type="entry name" value="Ribosomal protein L10-like"/>
    <property type="match status" value="1"/>
</dbReference>
<dbReference type="CDD" id="cd05795">
    <property type="entry name" value="Ribosomal_P0_L10e"/>
    <property type="match status" value="1"/>
</dbReference>
<keyword evidence="3 6" id="KW-0694">RNA-binding</keyword>
<dbReference type="Proteomes" id="UP000256877">
    <property type="component" value="Unassembled WGS sequence"/>
</dbReference>
<dbReference type="PANTHER" id="PTHR45699:SF3">
    <property type="entry name" value="LARGE RIBOSOMAL SUBUNIT PROTEIN UL10"/>
    <property type="match status" value="1"/>
</dbReference>
<comment type="function">
    <text evidence="6">Forms part of the ribosomal stalk, playing a central role in the interaction of the ribosome with GTP-bound translation factors.</text>
</comment>
<evidence type="ECO:0000256" key="5">
    <source>
        <dbReference type="ARBA" id="ARBA00023274"/>
    </source>
</evidence>
<dbReference type="EMBL" id="NMUF01000050">
    <property type="protein sequence ID" value="RFA95773.1"/>
    <property type="molecule type" value="Genomic_DNA"/>
</dbReference>
<gene>
    <name evidence="9" type="primary">rplJ</name>
    <name evidence="6" type="synonym">rpl10</name>
    <name evidence="6" type="synonym">rplP0</name>
    <name evidence="9" type="ORF">CGL51_13055</name>
    <name evidence="10" type="ORF">CGL52_12320</name>
</gene>
<dbReference type="InterPro" id="IPR040637">
    <property type="entry name" value="Ribosomal_uL10-like_insert"/>
</dbReference>
<dbReference type="GO" id="GO:0000027">
    <property type="term" value="P:ribosomal large subunit assembly"/>
    <property type="evidence" value="ECO:0007669"/>
    <property type="project" value="TreeGrafter"/>
</dbReference>
<evidence type="ECO:0000313" key="9">
    <source>
        <dbReference type="EMBL" id="RFA93335.1"/>
    </source>
</evidence>
<evidence type="ECO:0000313" key="12">
    <source>
        <dbReference type="Proteomes" id="UP000257123"/>
    </source>
</evidence>
<dbReference type="GO" id="GO:0022625">
    <property type="term" value="C:cytosolic large ribosomal subunit"/>
    <property type="evidence" value="ECO:0007669"/>
    <property type="project" value="TreeGrafter"/>
</dbReference>
<evidence type="ECO:0000313" key="10">
    <source>
        <dbReference type="EMBL" id="RFA95773.1"/>
    </source>
</evidence>
<dbReference type="InterPro" id="IPR022909">
    <property type="entry name" value="Ribosomal_uL10_arc"/>
</dbReference>
<dbReference type="InterPro" id="IPR050323">
    <property type="entry name" value="Ribosomal_protein_uL10"/>
</dbReference>
<comment type="caution">
    <text evidence="9">The sequence shown here is derived from an EMBL/GenBank/DDBJ whole genome shotgun (WGS) entry which is preliminary data.</text>
</comment>
<dbReference type="OrthoDB" id="30930at2157"/>
<dbReference type="RefSeq" id="WP_116422018.1">
    <property type="nucleotide sequence ID" value="NZ_NMUE01000064.1"/>
</dbReference>
<dbReference type="AlphaFoldDB" id="A0A371QUM3"/>
<dbReference type="Proteomes" id="UP000257123">
    <property type="component" value="Unassembled WGS sequence"/>
</dbReference>
<dbReference type="FunFam" id="3.90.105.20:FF:000001">
    <property type="entry name" value="60S acidic ribosomal protein P0"/>
    <property type="match status" value="1"/>
</dbReference>
<accession>A0A371QUM3</accession>
<keyword evidence="2 6" id="KW-0699">rRNA-binding</keyword>
<proteinExistence type="inferred from homology"/>
<dbReference type="GO" id="GO:0003735">
    <property type="term" value="F:structural constituent of ribosome"/>
    <property type="evidence" value="ECO:0007669"/>
    <property type="project" value="TreeGrafter"/>
</dbReference>
<dbReference type="Pfam" id="PF17777">
    <property type="entry name" value="RL10P_insert"/>
    <property type="match status" value="1"/>
</dbReference>
<dbReference type="EMBL" id="NMUE01000064">
    <property type="protein sequence ID" value="RFA93335.1"/>
    <property type="molecule type" value="Genomic_DNA"/>
</dbReference>
<evidence type="ECO:0000256" key="1">
    <source>
        <dbReference type="ARBA" id="ARBA00008889"/>
    </source>
</evidence>
<organism evidence="9 12">
    <name type="scientific">Pyrobaculum aerophilum</name>
    <dbReference type="NCBI Taxonomy" id="13773"/>
    <lineage>
        <taxon>Archaea</taxon>
        <taxon>Thermoproteota</taxon>
        <taxon>Thermoprotei</taxon>
        <taxon>Thermoproteales</taxon>
        <taxon>Thermoproteaceae</taxon>
        <taxon>Pyrobaculum</taxon>
    </lineage>
</organism>